<proteinExistence type="predicted"/>
<dbReference type="KEGG" id="csol:105365384"/>
<gene>
    <name evidence="2" type="primary">LOC105365384</name>
</gene>
<dbReference type="PANTHER" id="PTHR14553">
    <property type="entry name" value="UNCHARACTERIZED PROTEIN C1ORF50"/>
    <property type="match status" value="1"/>
</dbReference>
<dbReference type="InterPro" id="IPR019534">
    <property type="entry name" value="DUF2452"/>
</dbReference>
<dbReference type="GeneID" id="105365384"/>
<dbReference type="AlphaFoldDB" id="A0AAJ6YPF5"/>
<evidence type="ECO:0000313" key="2">
    <source>
        <dbReference type="RefSeq" id="XP_011501829.1"/>
    </source>
</evidence>
<dbReference type="Pfam" id="PF10504">
    <property type="entry name" value="DUF2452"/>
    <property type="match status" value="1"/>
</dbReference>
<sequence>MIFKPLKRPLNTTAMDIVNCIPNKVPSIDRRSTQEIDVLQAEARRLKSLNNAAEIAKEIELADKFLKTNSCSKLQVIAEQMRFLRKQAEQILLEAKRNTFMHRVACNFTKQPGKIYHLFQRESGELYFSMLSPEEWSDFYPQQTYKGSFRLENDSTWTALSNTHIKDKELGAIDNAYQKAENPSAFITEYMCIDNN</sequence>
<organism evidence="1 2">
    <name type="scientific">Ceratosolen solmsi marchali</name>
    <dbReference type="NCBI Taxonomy" id="326594"/>
    <lineage>
        <taxon>Eukaryota</taxon>
        <taxon>Metazoa</taxon>
        <taxon>Ecdysozoa</taxon>
        <taxon>Arthropoda</taxon>
        <taxon>Hexapoda</taxon>
        <taxon>Insecta</taxon>
        <taxon>Pterygota</taxon>
        <taxon>Neoptera</taxon>
        <taxon>Endopterygota</taxon>
        <taxon>Hymenoptera</taxon>
        <taxon>Apocrita</taxon>
        <taxon>Proctotrupomorpha</taxon>
        <taxon>Chalcidoidea</taxon>
        <taxon>Agaonidae</taxon>
        <taxon>Agaoninae</taxon>
        <taxon>Ceratosolen</taxon>
    </lineage>
</organism>
<keyword evidence="1" id="KW-1185">Reference proteome</keyword>
<evidence type="ECO:0000313" key="1">
    <source>
        <dbReference type="Proteomes" id="UP000695007"/>
    </source>
</evidence>
<protein>
    <submittedName>
        <fullName evidence="2">Uncharacterized protein C1orf50 homolog</fullName>
    </submittedName>
</protein>
<dbReference type="PANTHER" id="PTHR14553:SF1">
    <property type="entry name" value="SIMILAR TO CHROMOSOME 1 OPEN READING FRAME 50"/>
    <property type="match status" value="1"/>
</dbReference>
<reference evidence="2" key="1">
    <citation type="submission" date="2025-08" db="UniProtKB">
        <authorList>
            <consortium name="RefSeq"/>
        </authorList>
    </citation>
    <scope>IDENTIFICATION</scope>
</reference>
<name>A0AAJ6YPF5_9HYME</name>
<dbReference type="RefSeq" id="XP_011501829.1">
    <property type="nucleotide sequence ID" value="XM_011503527.1"/>
</dbReference>
<accession>A0AAJ6YPF5</accession>
<dbReference type="Proteomes" id="UP000695007">
    <property type="component" value="Unplaced"/>
</dbReference>